<accession>A0A0K2UKJ5</accession>
<reference evidence="1" key="1">
    <citation type="submission" date="2014-05" db="EMBL/GenBank/DDBJ databases">
        <authorList>
            <person name="Chronopoulou M."/>
        </authorList>
    </citation>
    <scope>NUCLEOTIDE SEQUENCE</scope>
    <source>
        <tissue evidence="1">Whole organism</tissue>
    </source>
</reference>
<proteinExistence type="predicted"/>
<dbReference type="AlphaFoldDB" id="A0A0K2UKJ5"/>
<name>A0A0K2UKJ5_LEPSM</name>
<protein>
    <submittedName>
        <fullName evidence="1">Uncharacterized protein</fullName>
    </submittedName>
</protein>
<organism evidence="1">
    <name type="scientific">Lepeophtheirus salmonis</name>
    <name type="common">Salmon louse</name>
    <name type="synonym">Caligus salmonis</name>
    <dbReference type="NCBI Taxonomy" id="72036"/>
    <lineage>
        <taxon>Eukaryota</taxon>
        <taxon>Metazoa</taxon>
        <taxon>Ecdysozoa</taxon>
        <taxon>Arthropoda</taxon>
        <taxon>Crustacea</taxon>
        <taxon>Multicrustacea</taxon>
        <taxon>Hexanauplia</taxon>
        <taxon>Copepoda</taxon>
        <taxon>Siphonostomatoida</taxon>
        <taxon>Caligidae</taxon>
        <taxon>Lepeophtheirus</taxon>
    </lineage>
</organism>
<dbReference type="EMBL" id="HACA01021423">
    <property type="protein sequence ID" value="CDW38784.1"/>
    <property type="molecule type" value="Transcribed_RNA"/>
</dbReference>
<evidence type="ECO:0000313" key="1">
    <source>
        <dbReference type="EMBL" id="CDW38784.1"/>
    </source>
</evidence>
<sequence>MKNIKEKRDCSCFPEGIHEISNEEYTIYFALSKEDLSSTILYGWKVDNDFSYSIFANSFPLSNIEVSNICPSNILSYLSDVCNISAYLKFKLCVGVGIRQFIYRLRSPVLYLVQT</sequence>